<organism evidence="2">
    <name type="scientific">marine sediment metagenome</name>
    <dbReference type="NCBI Taxonomy" id="412755"/>
    <lineage>
        <taxon>unclassified sequences</taxon>
        <taxon>metagenomes</taxon>
        <taxon>ecological metagenomes</taxon>
    </lineage>
</organism>
<dbReference type="PANTHER" id="PTHR12526">
    <property type="entry name" value="GLYCOSYLTRANSFERASE"/>
    <property type="match status" value="1"/>
</dbReference>
<feature type="domain" description="Glycosyl transferase family 1" evidence="1">
    <location>
        <begin position="197"/>
        <end position="360"/>
    </location>
</feature>
<dbReference type="SUPFAM" id="SSF53756">
    <property type="entry name" value="UDP-Glycosyltransferase/glycogen phosphorylase"/>
    <property type="match status" value="1"/>
</dbReference>
<evidence type="ECO:0000259" key="1">
    <source>
        <dbReference type="Pfam" id="PF00534"/>
    </source>
</evidence>
<sequence>IGIKQVLAKNGLDVASIITIHLLTWPRYNIEFYYACGIDETPIKLSLKEGYKSLTLNEIFSVCERTDYSLPPTVEKVGSVVCDLVTTVSQSYLISDIIPNFGRELIGFKSDFIWDGCDWDYKEILNQVYSKHGEDMRKVLAIPHEKELTFLDMKKYLLTFKIAHLDKSPLIRSEKVLEVIREISNGNQFIKNGNIMAFNDSGPLVITTGRISRQKGFETVFDAIPEVIKVIPNAKFLFLILPTDYSLDQIRSYAQIVKQYPNNLRIIFGVATDIFYLAHMAADVYCALSRWEPFGINALEAMSSKLPIIATKVGGFQETIIDFRYASEIGTGMLIEKDNPFQFAKALISLFLIKEISEKAKDKDSIYETAVFNIVNQIPDEILKSLVLLDPDFYHKIKENCYKRVEKNFRWRKVTKKLILLYNKIINFHTSNLSGV</sequence>
<feature type="non-terminal residue" evidence="2">
    <location>
        <position position="1"/>
    </location>
</feature>
<dbReference type="Gene3D" id="3.40.50.2000">
    <property type="entry name" value="Glycogen Phosphorylase B"/>
    <property type="match status" value="1"/>
</dbReference>
<dbReference type="AlphaFoldDB" id="A0A0F9IHL3"/>
<reference evidence="2" key="1">
    <citation type="journal article" date="2015" name="Nature">
        <title>Complex archaea that bridge the gap between prokaryotes and eukaryotes.</title>
        <authorList>
            <person name="Spang A."/>
            <person name="Saw J.H."/>
            <person name="Jorgensen S.L."/>
            <person name="Zaremba-Niedzwiedzka K."/>
            <person name="Martijn J."/>
            <person name="Lind A.E."/>
            <person name="van Eijk R."/>
            <person name="Schleper C."/>
            <person name="Guy L."/>
            <person name="Ettema T.J."/>
        </authorList>
    </citation>
    <scope>NUCLEOTIDE SEQUENCE</scope>
</reference>
<name>A0A0F9IHL3_9ZZZZ</name>
<comment type="caution">
    <text evidence="2">The sequence shown here is derived from an EMBL/GenBank/DDBJ whole genome shotgun (WGS) entry which is preliminary data.</text>
</comment>
<protein>
    <recommendedName>
        <fullName evidence="1">Glycosyl transferase family 1 domain-containing protein</fullName>
    </recommendedName>
</protein>
<proteinExistence type="predicted"/>
<dbReference type="CDD" id="cd03801">
    <property type="entry name" value="GT4_PimA-like"/>
    <property type="match status" value="1"/>
</dbReference>
<dbReference type="GO" id="GO:0016757">
    <property type="term" value="F:glycosyltransferase activity"/>
    <property type="evidence" value="ECO:0007669"/>
    <property type="project" value="InterPro"/>
</dbReference>
<dbReference type="Pfam" id="PF00534">
    <property type="entry name" value="Glycos_transf_1"/>
    <property type="match status" value="1"/>
</dbReference>
<accession>A0A0F9IHL3</accession>
<evidence type="ECO:0000313" key="2">
    <source>
        <dbReference type="EMBL" id="KKL93275.1"/>
    </source>
</evidence>
<gene>
    <name evidence="2" type="ORF">LCGC14_1876330</name>
</gene>
<dbReference type="InterPro" id="IPR001296">
    <property type="entry name" value="Glyco_trans_1"/>
</dbReference>
<dbReference type="EMBL" id="LAZR01019232">
    <property type="protein sequence ID" value="KKL93275.1"/>
    <property type="molecule type" value="Genomic_DNA"/>
</dbReference>